<dbReference type="RefSeq" id="WP_183244119.1">
    <property type="nucleotide sequence ID" value="NZ_JACHEQ010000015.1"/>
</dbReference>
<proteinExistence type="predicted"/>
<gene>
    <name evidence="1" type="ORF">HNR43_002398</name>
</gene>
<evidence type="ECO:0000313" key="1">
    <source>
        <dbReference type="EMBL" id="MBB5356414.1"/>
    </source>
</evidence>
<sequence length="164" mass="19122">MNSSNSPSFYEENELLKARSKTIVNYIVMLISLASKKGMNHEDLIDWIHKTYEEHGYYDQWIYINGYGNTEAFVKMFAQGRNLLYDNIEVNNLSDGYEVKTHTWYESEIPEAFFYFDMDAEEFANYSAKLAIKNAEKLGINLSIKKEGNIEIAYIKKLTNHSVE</sequence>
<name>A0A7W8N794_9BACL</name>
<evidence type="ECO:0000313" key="2">
    <source>
        <dbReference type="Proteomes" id="UP000583699"/>
    </source>
</evidence>
<comment type="caution">
    <text evidence="1">The sequence shown here is derived from an EMBL/GenBank/DDBJ whole genome shotgun (WGS) entry which is preliminary data.</text>
</comment>
<keyword evidence="2" id="KW-1185">Reference proteome</keyword>
<dbReference type="AlphaFoldDB" id="A0A7W8N794"/>
<reference evidence="1 2" key="1">
    <citation type="submission" date="2020-08" db="EMBL/GenBank/DDBJ databases">
        <title>Genomic Encyclopedia of Type Strains, Phase IV (KMG-IV): sequencing the most valuable type-strain genomes for metagenomic binning, comparative biology and taxonomic classification.</title>
        <authorList>
            <person name="Goeker M."/>
        </authorList>
    </citation>
    <scope>NUCLEOTIDE SEQUENCE [LARGE SCALE GENOMIC DNA]</scope>
    <source>
        <strain evidence="1 2">DSM 19169</strain>
    </source>
</reference>
<protein>
    <submittedName>
        <fullName evidence="1">Uncharacterized protein</fullName>
    </submittedName>
</protein>
<dbReference type="EMBL" id="JACHEQ010000015">
    <property type="protein sequence ID" value="MBB5356414.1"/>
    <property type="molecule type" value="Genomic_DNA"/>
</dbReference>
<accession>A0A7W8N794</accession>
<organism evidence="1 2">
    <name type="scientific">Anoxybacillus mongoliensis</name>
    <dbReference type="NCBI Taxonomy" id="452565"/>
    <lineage>
        <taxon>Bacteria</taxon>
        <taxon>Bacillati</taxon>
        <taxon>Bacillota</taxon>
        <taxon>Bacilli</taxon>
        <taxon>Bacillales</taxon>
        <taxon>Anoxybacillaceae</taxon>
        <taxon>Anoxybacillus</taxon>
    </lineage>
</organism>
<dbReference type="Proteomes" id="UP000583699">
    <property type="component" value="Unassembled WGS sequence"/>
</dbReference>